<name>A0A8H7P7E4_9APHY</name>
<accession>A0A8H7P7E4</accession>
<feature type="compositionally biased region" description="Polar residues" evidence="1">
    <location>
        <begin position="179"/>
        <end position="195"/>
    </location>
</feature>
<dbReference type="EMBL" id="JADOXO010000030">
    <property type="protein sequence ID" value="KAF9818464.1"/>
    <property type="molecule type" value="Genomic_DNA"/>
</dbReference>
<dbReference type="Proteomes" id="UP000639403">
    <property type="component" value="Unassembled WGS sequence"/>
</dbReference>
<protein>
    <submittedName>
        <fullName evidence="2">Uncharacterized protein</fullName>
    </submittedName>
</protein>
<sequence>MAYPHADRFVSYTLDNPLDTCGMMLSFDQAMRLDSSSPPQAEQPGGGFPTPWIIEDSYLDIVRPTEDVYTPWNLDVQSAMLGNTYDAMLFASEYASEHSTVAAAKCLLSPPIDPIFIAHPRTYEIASALDDFAHTANSFDTLSSVSTCSDATPSVYTPSPSPYTTDSWSSSDNGAYDHTATSSLLPRDPSSASTSRKYRSVPCHPSRLSSSSLVSTSSPSTPQTRTFKARRTPIRVRRRNIQIGVGTPVPEPRATRVPKLVQCTVEGCGKVLTKGAMGRHKKTHRKQGKWKCCGILVEMAFALSSDRRMIGGCAKVFSRKDALERHLKNPNNPCIGDVERAELLGWFEDASEE</sequence>
<dbReference type="AlphaFoldDB" id="A0A8H7P7E4"/>
<reference evidence="2" key="1">
    <citation type="submission" date="2020-11" db="EMBL/GenBank/DDBJ databases">
        <authorList>
            <person name="Koelle M."/>
            <person name="Horta M.A.C."/>
            <person name="Nowrousian M."/>
            <person name="Ohm R.A."/>
            <person name="Benz P."/>
            <person name="Pilgard A."/>
        </authorList>
    </citation>
    <scope>NUCLEOTIDE SEQUENCE</scope>
    <source>
        <strain evidence="2">FPRL280</strain>
    </source>
</reference>
<evidence type="ECO:0000313" key="3">
    <source>
        <dbReference type="Proteomes" id="UP000639403"/>
    </source>
</evidence>
<organism evidence="2 3">
    <name type="scientific">Rhodonia placenta</name>
    <dbReference type="NCBI Taxonomy" id="104341"/>
    <lineage>
        <taxon>Eukaryota</taxon>
        <taxon>Fungi</taxon>
        <taxon>Dikarya</taxon>
        <taxon>Basidiomycota</taxon>
        <taxon>Agaricomycotina</taxon>
        <taxon>Agaricomycetes</taxon>
        <taxon>Polyporales</taxon>
        <taxon>Adustoporiaceae</taxon>
        <taxon>Rhodonia</taxon>
    </lineage>
</organism>
<proteinExistence type="predicted"/>
<feature type="compositionally biased region" description="Low complexity" evidence="1">
    <location>
        <begin position="152"/>
        <end position="172"/>
    </location>
</feature>
<evidence type="ECO:0000313" key="2">
    <source>
        <dbReference type="EMBL" id="KAF9818464.1"/>
    </source>
</evidence>
<gene>
    <name evidence="2" type="ORF">IEO21_02813</name>
</gene>
<reference evidence="2" key="2">
    <citation type="journal article" name="Front. Microbiol.">
        <title>Degradative Capacity of Two Strains of Rhodonia placenta: From Phenotype to Genotype.</title>
        <authorList>
            <person name="Kolle M."/>
            <person name="Horta M.A.C."/>
            <person name="Nowrousian M."/>
            <person name="Ohm R.A."/>
            <person name="Benz J.P."/>
            <person name="Pilgard A."/>
        </authorList>
    </citation>
    <scope>NUCLEOTIDE SEQUENCE</scope>
    <source>
        <strain evidence="2">FPRL280</strain>
    </source>
</reference>
<feature type="region of interest" description="Disordered" evidence="1">
    <location>
        <begin position="146"/>
        <end position="229"/>
    </location>
</feature>
<evidence type="ECO:0000256" key="1">
    <source>
        <dbReference type="SAM" id="MobiDB-lite"/>
    </source>
</evidence>
<feature type="compositionally biased region" description="Low complexity" evidence="1">
    <location>
        <begin position="200"/>
        <end position="226"/>
    </location>
</feature>
<comment type="caution">
    <text evidence="2">The sequence shown here is derived from an EMBL/GenBank/DDBJ whole genome shotgun (WGS) entry which is preliminary data.</text>
</comment>